<reference evidence="4" key="1">
    <citation type="submission" date="2016-10" db="EMBL/GenBank/DDBJ databases">
        <authorList>
            <person name="Varghese N."/>
            <person name="Submissions S."/>
        </authorList>
    </citation>
    <scope>NUCLEOTIDE SEQUENCE [LARGE SCALE GENOMIC DNA]</scope>
    <source>
        <strain evidence="4">CGMCC 1.12397</strain>
    </source>
</reference>
<gene>
    <name evidence="2" type="ORF">DWB78_02170</name>
    <name evidence="3" type="ORF">SAMN05216278_1616</name>
</gene>
<dbReference type="Proteomes" id="UP000255421">
    <property type="component" value="Unassembled WGS sequence"/>
</dbReference>
<dbReference type="Pfam" id="PF24348">
    <property type="entry name" value="DUF7508"/>
    <property type="match status" value="1"/>
</dbReference>
<keyword evidence="5" id="KW-1185">Reference proteome</keyword>
<dbReference type="EMBL" id="QQST01000001">
    <property type="protein sequence ID" value="RDI70623.1"/>
    <property type="molecule type" value="Genomic_DNA"/>
</dbReference>
<organism evidence="3 4">
    <name type="scientific">Halopelagius longus</name>
    <dbReference type="NCBI Taxonomy" id="1236180"/>
    <lineage>
        <taxon>Archaea</taxon>
        <taxon>Methanobacteriati</taxon>
        <taxon>Methanobacteriota</taxon>
        <taxon>Stenosarchaea group</taxon>
        <taxon>Halobacteria</taxon>
        <taxon>Halobacteriales</taxon>
        <taxon>Haloferacaceae</taxon>
    </lineage>
</organism>
<accession>A0A1H1B3A2</accession>
<name>A0A1H1B3A2_9EURY</name>
<dbReference type="EMBL" id="FNKQ01000002">
    <property type="protein sequence ID" value="SDQ46404.1"/>
    <property type="molecule type" value="Genomic_DNA"/>
</dbReference>
<dbReference type="OrthoDB" id="103534at2157"/>
<protein>
    <recommendedName>
        <fullName evidence="1">DUF7508 domain-containing protein</fullName>
    </recommendedName>
</protein>
<feature type="domain" description="DUF7508" evidence="1">
    <location>
        <begin position="1"/>
        <end position="74"/>
    </location>
</feature>
<evidence type="ECO:0000259" key="1">
    <source>
        <dbReference type="Pfam" id="PF24348"/>
    </source>
</evidence>
<reference evidence="2 5" key="3">
    <citation type="submission" date="2018-07" db="EMBL/GenBank/DDBJ databases">
        <title>Genome sequence of extremly halophilic archaeon Halopelagius longus strain BC12-B1.</title>
        <authorList>
            <person name="Zhang X."/>
        </authorList>
    </citation>
    <scope>NUCLEOTIDE SEQUENCE [LARGE SCALE GENOMIC DNA]</scope>
    <source>
        <strain evidence="2 5">BC12-B1</strain>
    </source>
</reference>
<evidence type="ECO:0000313" key="4">
    <source>
        <dbReference type="Proteomes" id="UP000199289"/>
    </source>
</evidence>
<evidence type="ECO:0000313" key="5">
    <source>
        <dbReference type="Proteomes" id="UP000255421"/>
    </source>
</evidence>
<dbReference type="Proteomes" id="UP000199289">
    <property type="component" value="Unassembled WGS sequence"/>
</dbReference>
<proteinExistence type="predicted"/>
<reference evidence="3" key="2">
    <citation type="submission" date="2016-10" db="EMBL/GenBank/DDBJ databases">
        <authorList>
            <person name="de Groot N.N."/>
        </authorList>
    </citation>
    <scope>NUCLEOTIDE SEQUENCE [LARGE SCALE GENOMIC DNA]</scope>
    <source>
        <strain evidence="3">CGMCC 1.12397</strain>
    </source>
</reference>
<sequence length="76" mass="8489">MSLRKRWRPLTRSTVGETPDAYGVVEFGDESGEVLEATAGLLPDVLREELSYGSAAKVRWKRAQSSDHAERLLDDL</sequence>
<dbReference type="RefSeq" id="WP_092535584.1">
    <property type="nucleotide sequence ID" value="NZ_FNKQ01000002.1"/>
</dbReference>
<evidence type="ECO:0000313" key="2">
    <source>
        <dbReference type="EMBL" id="RDI70623.1"/>
    </source>
</evidence>
<dbReference type="InterPro" id="IPR055930">
    <property type="entry name" value="DUF7508"/>
</dbReference>
<dbReference type="AlphaFoldDB" id="A0A1H1B3A2"/>
<evidence type="ECO:0000313" key="3">
    <source>
        <dbReference type="EMBL" id="SDQ46404.1"/>
    </source>
</evidence>